<dbReference type="GeneID" id="26796623"/>
<accession>A0A0H4IN90</accession>
<keyword evidence="1" id="KW-0812">Transmembrane</keyword>
<proteinExistence type="predicted"/>
<dbReference type="RefSeq" id="YP_009225562.1">
    <property type="nucleotide sequence ID" value="NC_029094.1"/>
</dbReference>
<keyword evidence="1" id="KW-0472">Membrane</keyword>
<dbReference type="KEGG" id="vg:26796623"/>
<keyword evidence="1" id="KW-1133">Transmembrane helix</keyword>
<name>A0A0H4IN90_9CAUD</name>
<dbReference type="EMBL" id="KR534323">
    <property type="protein sequence ID" value="AKO61029.1"/>
    <property type="molecule type" value="Genomic_DNA"/>
</dbReference>
<evidence type="ECO:0000256" key="1">
    <source>
        <dbReference type="SAM" id="Phobius"/>
    </source>
</evidence>
<feature type="transmembrane region" description="Helical" evidence="1">
    <location>
        <begin position="6"/>
        <end position="29"/>
    </location>
</feature>
<sequence>MLTGGQFYVVYAAAGFVIQAVMIATSVILKEIKNVKKD</sequence>
<evidence type="ECO:0000313" key="2">
    <source>
        <dbReference type="EMBL" id="AKO61029.1"/>
    </source>
</evidence>
<evidence type="ECO:0000313" key="3">
    <source>
        <dbReference type="Proteomes" id="UP000202763"/>
    </source>
</evidence>
<dbReference type="Proteomes" id="UP000202763">
    <property type="component" value="Segment"/>
</dbReference>
<keyword evidence="3" id="KW-1185">Reference proteome</keyword>
<reference evidence="2 3" key="1">
    <citation type="submission" date="2015-05" db="EMBL/GenBank/DDBJ databases">
        <authorList>
            <person name="Wang D.B."/>
            <person name="Wang M."/>
        </authorList>
    </citation>
    <scope>NUCLEOTIDE SEQUENCE [LARGE SCALE GENOMIC DNA]</scope>
</reference>
<protein>
    <submittedName>
        <fullName evidence="2">Uncharacterized protein</fullName>
    </submittedName>
</protein>
<organism evidence="2 3">
    <name type="scientific">Pseudoalteromonas phage H101</name>
    <dbReference type="NCBI Taxonomy" id="1654919"/>
    <lineage>
        <taxon>Viruses</taxon>
        <taxon>Duplodnaviria</taxon>
        <taxon>Heunggongvirae</taxon>
        <taxon>Uroviricota</taxon>
        <taxon>Caudoviricetes</taxon>
        <taxon>Shandongvirus</taxon>
        <taxon>Shandongvirus H101</taxon>
    </lineage>
</organism>